<accession>T1DHB2</accession>
<dbReference type="GO" id="GO:0003677">
    <property type="term" value="F:DNA binding"/>
    <property type="evidence" value="ECO:0007669"/>
    <property type="project" value="InterPro"/>
</dbReference>
<comment type="caution">
    <text evidence="2">The sequence shown here is derived from an EMBL/GenBank/DDBJ whole genome shotgun (WGS) entry which is preliminary data.</text>
</comment>
<dbReference type="InterPro" id="IPR007159">
    <property type="entry name" value="SpoVT-AbrB_dom"/>
</dbReference>
<evidence type="ECO:0000259" key="1">
    <source>
        <dbReference type="SMART" id="SM00966"/>
    </source>
</evidence>
<feature type="non-terminal residue" evidence="2">
    <location>
        <position position="129"/>
    </location>
</feature>
<proteinExistence type="predicted"/>
<dbReference type="AlphaFoldDB" id="T1DHB2"/>
<feature type="domain" description="SpoVT-AbrB" evidence="1">
    <location>
        <begin position="14"/>
        <end position="60"/>
    </location>
</feature>
<dbReference type="Pfam" id="PF04014">
    <property type="entry name" value="MazE_antitoxin"/>
    <property type="match status" value="1"/>
</dbReference>
<name>T1DHB2_9ZZZZ</name>
<dbReference type="EMBL" id="AUZX01000059">
    <property type="protein sequence ID" value="EQD81200.1"/>
    <property type="molecule type" value="Genomic_DNA"/>
</dbReference>
<evidence type="ECO:0000313" key="2">
    <source>
        <dbReference type="EMBL" id="EQD81200.1"/>
    </source>
</evidence>
<organism evidence="2">
    <name type="scientific">mine drainage metagenome</name>
    <dbReference type="NCBI Taxonomy" id="410659"/>
    <lineage>
        <taxon>unclassified sequences</taxon>
        <taxon>metagenomes</taxon>
        <taxon>ecological metagenomes</taxon>
    </lineage>
</organism>
<reference evidence="2" key="2">
    <citation type="journal article" date="2014" name="ISME J.">
        <title>Microbial stratification in low pH oxic and suboxic macroscopic growths along an acid mine drainage.</title>
        <authorList>
            <person name="Mendez-Garcia C."/>
            <person name="Mesa V."/>
            <person name="Sprenger R.R."/>
            <person name="Richter M."/>
            <person name="Diez M.S."/>
            <person name="Solano J."/>
            <person name="Bargiela R."/>
            <person name="Golyshina O.V."/>
            <person name="Manteca A."/>
            <person name="Ramos J.L."/>
            <person name="Gallego J.R."/>
            <person name="Llorente I."/>
            <person name="Martins Dos Santos V.A."/>
            <person name="Jensen O.N."/>
            <person name="Pelaez A.I."/>
            <person name="Sanchez J."/>
            <person name="Ferrer M."/>
        </authorList>
    </citation>
    <scope>NUCLEOTIDE SEQUENCE</scope>
</reference>
<protein>
    <submittedName>
        <fullName evidence="2">Phosphate uptake regulator, PhoU</fullName>
    </submittedName>
</protein>
<reference evidence="2" key="1">
    <citation type="submission" date="2013-08" db="EMBL/GenBank/DDBJ databases">
        <authorList>
            <person name="Mendez C."/>
            <person name="Richter M."/>
            <person name="Ferrer M."/>
            <person name="Sanchez J."/>
        </authorList>
    </citation>
    <scope>NUCLEOTIDE SEQUENCE</scope>
</reference>
<gene>
    <name evidence="2" type="ORF">B1A_00079</name>
</gene>
<sequence>MRATGGFHGRKIQKTGGSTYIISLPKNWVTSRGLHAGDVLTFAPRPDGSLQIQPEEGSSTEVLRRVVAISNDMDEEHLLRRLIAEYIAGSTLLEIRTPTRMSARTRDIVRGFAQRVIGPEIIEETAESV</sequence>
<dbReference type="SMART" id="SM00966">
    <property type="entry name" value="SpoVT_AbrB"/>
    <property type="match status" value="1"/>
</dbReference>